<feature type="domain" description="Siphovirus-type tail component C-terminal" evidence="1">
    <location>
        <begin position="205"/>
        <end position="283"/>
    </location>
</feature>
<dbReference type="Gene3D" id="2.60.120.860">
    <property type="match status" value="1"/>
</dbReference>
<sequence>MGPLRRQGVRGNRRSLMSAYDLTLGTGQSAIRFDGGAGIVGARHGWGLQNLTDWMSLSDAKNDVNERALQHGAFDPGQTTRQSALITATVAYVGSTVAELEQAIYALNGLTAEPAAPLRATFRGAAGETHRDMTNIEITVPSHRGRSRLSDITIDMTAIDPRAYGAESTNSTGMAAHGGGLRFPLTFPVNFGTPGTDGRVRFTNTGTATTYLTLVVTGGMSQGFSLKRVETGQTITISRPINMDDTVTLETYYGTVLLNNQSSLSGFLTEYDWFQCPPGETCTVQFTPLGTVTGTPTLTMTASPAWW</sequence>
<accession>A0A3D8U1B5</accession>
<evidence type="ECO:0000313" key="3">
    <source>
        <dbReference type="Proteomes" id="UP000257074"/>
    </source>
</evidence>
<proteinExistence type="predicted"/>
<protein>
    <recommendedName>
        <fullName evidence="1">Siphovirus-type tail component C-terminal domain-containing protein</fullName>
    </recommendedName>
</protein>
<dbReference type="Proteomes" id="UP000257074">
    <property type="component" value="Unassembled WGS sequence"/>
</dbReference>
<name>A0A3D8U1B5_BIFLN</name>
<gene>
    <name evidence="2" type="ORF">CE169_01630</name>
</gene>
<organism evidence="2 3">
    <name type="scientific">Bifidobacterium longum</name>
    <dbReference type="NCBI Taxonomy" id="216816"/>
    <lineage>
        <taxon>Bacteria</taxon>
        <taxon>Bacillati</taxon>
        <taxon>Actinomycetota</taxon>
        <taxon>Actinomycetes</taxon>
        <taxon>Bifidobacteriales</taxon>
        <taxon>Bifidobacteriaceae</taxon>
        <taxon>Bifidobacterium</taxon>
    </lineage>
</organism>
<comment type="caution">
    <text evidence="2">The sequence shown here is derived from an EMBL/GenBank/DDBJ whole genome shotgun (WGS) entry which is preliminary data.</text>
</comment>
<dbReference type="Pfam" id="PF22768">
    <property type="entry name" value="SPP1_Dit"/>
    <property type="match status" value="1"/>
</dbReference>
<evidence type="ECO:0000313" key="2">
    <source>
        <dbReference type="EMBL" id="RDX10662.1"/>
    </source>
</evidence>
<reference evidence="2 3" key="1">
    <citation type="journal article" date="2017" name="Anaerobe">
        <title>Quantification, isolation and characterization of Bifidobacterium from the vaginal microbiomes of reproductive aged women.</title>
        <authorList>
            <person name="Freitas A.C."/>
            <person name="Hill J.E."/>
        </authorList>
    </citation>
    <scope>NUCLEOTIDE SEQUENCE [LARGE SCALE GENOMIC DNA]</scope>
    <source>
        <strain evidence="2 3">N6D05</strain>
    </source>
</reference>
<dbReference type="InterPro" id="IPR054738">
    <property type="entry name" value="Siphovirus-type_tail_C"/>
</dbReference>
<dbReference type="AlphaFoldDB" id="A0A3D8U1B5"/>
<dbReference type="EMBL" id="NJNR01000005">
    <property type="protein sequence ID" value="RDX10662.1"/>
    <property type="molecule type" value="Genomic_DNA"/>
</dbReference>
<evidence type="ECO:0000259" key="1">
    <source>
        <dbReference type="Pfam" id="PF22768"/>
    </source>
</evidence>